<feature type="compositionally biased region" description="Basic and acidic residues" evidence="2">
    <location>
        <begin position="238"/>
        <end position="247"/>
    </location>
</feature>
<keyword evidence="4" id="KW-1185">Reference proteome</keyword>
<evidence type="ECO:0000313" key="4">
    <source>
        <dbReference type="Proteomes" id="UP000019473"/>
    </source>
</evidence>
<dbReference type="EMBL" id="AMGW01000002">
    <property type="protein sequence ID" value="EXJ62391.1"/>
    <property type="molecule type" value="Genomic_DNA"/>
</dbReference>
<accession>W9WCW5</accession>
<feature type="compositionally biased region" description="Low complexity" evidence="2">
    <location>
        <begin position="185"/>
        <end position="195"/>
    </location>
</feature>
<gene>
    <name evidence="3" type="ORF">A1O7_02825</name>
</gene>
<keyword evidence="1" id="KW-0175">Coiled coil</keyword>
<comment type="caution">
    <text evidence="3">The sequence shown here is derived from an EMBL/GenBank/DDBJ whole genome shotgun (WGS) entry which is preliminary data.</text>
</comment>
<name>W9WCW5_9EURO</name>
<proteinExistence type="predicted"/>
<sequence length="443" mass="49797">MANRIQLQYELAQIELEKRQLRLEERQLELERKELVVKHQLEQLITIDLTENSAQVKSESHDASTEDPQLTICNTLSAAPAGDHRADLTMTSAPGHEDETMVAEKSDRPVLASRILAATATGELSMFNRDFKSKPEKEADHKQPRCPSPVPAPNSPSSLTPISQLADTFQKEAGHGQQRCPSPAPALTPLSAHTPISQLADTPTDDRNLLAKFLAKPGPKMPKPQAGIKRRRIESDEEKPTSREPGKKQRNKKVISESDDETSTSRGSAYGLGKTKTKLERTCKRSITRGSRAQVVKEQDSRANSRLTETEQRDLISSYTNLFLRHMQTIEQGLRSKDGKGKPEISSRMHKLNVGRTHTSVTLLHREFERVVNDHAKSHSRRSSLQAELKKFENALPYWSPKCKALPKQKERQAMVQEVVDAIGKGLFDSEKYKDCYDPYDEL</sequence>
<reference evidence="3 4" key="1">
    <citation type="submission" date="2013-03" db="EMBL/GenBank/DDBJ databases">
        <title>The Genome Sequence of Cladophialophora yegresii CBS 114405.</title>
        <authorList>
            <consortium name="The Broad Institute Genomics Platform"/>
            <person name="Cuomo C."/>
            <person name="de Hoog S."/>
            <person name="Gorbushina A."/>
            <person name="Walker B."/>
            <person name="Young S.K."/>
            <person name="Zeng Q."/>
            <person name="Gargeya S."/>
            <person name="Fitzgerald M."/>
            <person name="Haas B."/>
            <person name="Abouelleil A."/>
            <person name="Allen A.W."/>
            <person name="Alvarado L."/>
            <person name="Arachchi H.M."/>
            <person name="Berlin A.M."/>
            <person name="Chapman S.B."/>
            <person name="Gainer-Dewar J."/>
            <person name="Goldberg J."/>
            <person name="Griggs A."/>
            <person name="Gujja S."/>
            <person name="Hansen M."/>
            <person name="Howarth C."/>
            <person name="Imamovic A."/>
            <person name="Ireland A."/>
            <person name="Larimer J."/>
            <person name="McCowan C."/>
            <person name="Murphy C."/>
            <person name="Pearson M."/>
            <person name="Poon T.W."/>
            <person name="Priest M."/>
            <person name="Roberts A."/>
            <person name="Saif S."/>
            <person name="Shea T."/>
            <person name="Sisk P."/>
            <person name="Sykes S."/>
            <person name="Wortman J."/>
            <person name="Nusbaum C."/>
            <person name="Birren B."/>
        </authorList>
    </citation>
    <scope>NUCLEOTIDE SEQUENCE [LARGE SCALE GENOMIC DNA]</scope>
    <source>
        <strain evidence="3 4">CBS 114405</strain>
    </source>
</reference>
<feature type="compositionally biased region" description="Basic and acidic residues" evidence="2">
    <location>
        <begin position="133"/>
        <end position="143"/>
    </location>
</feature>
<evidence type="ECO:0000256" key="2">
    <source>
        <dbReference type="SAM" id="MobiDB-lite"/>
    </source>
</evidence>
<dbReference type="Proteomes" id="UP000019473">
    <property type="component" value="Unassembled WGS sequence"/>
</dbReference>
<dbReference type="AlphaFoldDB" id="W9WCW5"/>
<dbReference type="HOGENOM" id="CLU_733625_0_0_1"/>
<feature type="coiled-coil region" evidence="1">
    <location>
        <begin position="4"/>
        <end position="38"/>
    </location>
</feature>
<dbReference type="VEuPathDB" id="FungiDB:A1O7_02825"/>
<protein>
    <submittedName>
        <fullName evidence="3">Uncharacterized protein</fullName>
    </submittedName>
</protein>
<dbReference type="OrthoDB" id="10440813at2759"/>
<feature type="compositionally biased region" description="Basic and acidic residues" evidence="2">
    <location>
        <begin position="295"/>
        <end position="309"/>
    </location>
</feature>
<dbReference type="RefSeq" id="XP_007755045.1">
    <property type="nucleotide sequence ID" value="XM_007756855.1"/>
</dbReference>
<dbReference type="GeneID" id="19177430"/>
<evidence type="ECO:0000313" key="3">
    <source>
        <dbReference type="EMBL" id="EXJ62391.1"/>
    </source>
</evidence>
<organism evidence="3 4">
    <name type="scientific">Cladophialophora yegresii CBS 114405</name>
    <dbReference type="NCBI Taxonomy" id="1182544"/>
    <lineage>
        <taxon>Eukaryota</taxon>
        <taxon>Fungi</taxon>
        <taxon>Dikarya</taxon>
        <taxon>Ascomycota</taxon>
        <taxon>Pezizomycotina</taxon>
        <taxon>Eurotiomycetes</taxon>
        <taxon>Chaetothyriomycetidae</taxon>
        <taxon>Chaetothyriales</taxon>
        <taxon>Herpotrichiellaceae</taxon>
        <taxon>Cladophialophora</taxon>
    </lineage>
</organism>
<evidence type="ECO:0000256" key="1">
    <source>
        <dbReference type="SAM" id="Coils"/>
    </source>
</evidence>
<feature type="region of interest" description="Disordered" evidence="2">
    <location>
        <begin position="133"/>
        <end position="309"/>
    </location>
</feature>